<name>A0A850Q2B6_9RHOB</name>
<evidence type="ECO:0000256" key="7">
    <source>
        <dbReference type="ARBA" id="ARBA00023225"/>
    </source>
</evidence>
<sequence length="280" mass="29740">MTQQSRPNSALSRALDHEDIMRLIREADQSGFVSGSGLPTRVSPSPENFQPKGFVAVAEAELPPLVDDLPEDSIEITARPAAEEPAPAPAQPKIDIEAIRKEAWAEGYQAGLAEGQAKAHLTEPEEPAAPQSDEEAIAAAREEAYALAAAEFAEARDAFVAATQRLLTPDTDALAGLRDQLTEAVRKLASDRAGVQIDTTPARFVNRIEALVETVASGITDVTIRLHPTDLDAVSPHLSGAPIVQQSRLIADPKLRRGDVGITTPDITLTDSLAKKGAAK</sequence>
<dbReference type="GO" id="GO:0005829">
    <property type="term" value="C:cytosol"/>
    <property type="evidence" value="ECO:0007669"/>
    <property type="project" value="TreeGrafter"/>
</dbReference>
<evidence type="ECO:0000259" key="8">
    <source>
        <dbReference type="Pfam" id="PF02108"/>
    </source>
</evidence>
<evidence type="ECO:0000256" key="6">
    <source>
        <dbReference type="ARBA" id="ARBA00022927"/>
    </source>
</evidence>
<gene>
    <name evidence="9" type="ORF">HJ536_01770</name>
</gene>
<dbReference type="RefSeq" id="WP_177156456.1">
    <property type="nucleotide sequence ID" value="NZ_JABCJE010000001.1"/>
</dbReference>
<keyword evidence="7" id="KW-1006">Bacterial flagellum protein export</keyword>
<comment type="caution">
    <text evidence="9">The sequence shown here is derived from an EMBL/GenBank/DDBJ whole genome shotgun (WGS) entry which is preliminary data.</text>
</comment>
<comment type="similarity">
    <text evidence="2">Belongs to the FliH family.</text>
</comment>
<dbReference type="InterPro" id="IPR051472">
    <property type="entry name" value="T3SS_Stator/FliH"/>
</dbReference>
<dbReference type="Pfam" id="PF02108">
    <property type="entry name" value="FliH"/>
    <property type="match status" value="1"/>
</dbReference>
<evidence type="ECO:0000256" key="4">
    <source>
        <dbReference type="ARBA" id="ARBA00022448"/>
    </source>
</evidence>
<dbReference type="EMBL" id="JABCJE010000001">
    <property type="protein sequence ID" value="NVO22072.1"/>
    <property type="molecule type" value="Genomic_DNA"/>
</dbReference>
<evidence type="ECO:0000313" key="9">
    <source>
        <dbReference type="EMBL" id="NVO22072.1"/>
    </source>
</evidence>
<dbReference type="AlphaFoldDB" id="A0A850Q2B6"/>
<dbReference type="GO" id="GO:0044781">
    <property type="term" value="P:bacterial-type flagellum organization"/>
    <property type="evidence" value="ECO:0007669"/>
    <property type="project" value="UniProtKB-KW"/>
</dbReference>
<evidence type="ECO:0000256" key="1">
    <source>
        <dbReference type="ARBA" id="ARBA00003041"/>
    </source>
</evidence>
<keyword evidence="4" id="KW-0813">Transport</keyword>
<feature type="domain" description="Flagellar assembly protein FliH/Type III secretion system HrpE" evidence="8">
    <location>
        <begin position="157"/>
        <end position="267"/>
    </location>
</feature>
<keyword evidence="6" id="KW-0653">Protein transport</keyword>
<organism evidence="9 10">
    <name type="scientific">Donghicola mangrovi</name>
    <dbReference type="NCBI Taxonomy" id="2729614"/>
    <lineage>
        <taxon>Bacteria</taxon>
        <taxon>Pseudomonadati</taxon>
        <taxon>Pseudomonadota</taxon>
        <taxon>Alphaproteobacteria</taxon>
        <taxon>Rhodobacterales</taxon>
        <taxon>Roseobacteraceae</taxon>
        <taxon>Donghicola</taxon>
    </lineage>
</organism>
<evidence type="ECO:0000313" key="10">
    <source>
        <dbReference type="Proteomes" id="UP000592216"/>
    </source>
</evidence>
<evidence type="ECO:0000256" key="3">
    <source>
        <dbReference type="ARBA" id="ARBA00016507"/>
    </source>
</evidence>
<proteinExistence type="inferred from homology"/>
<protein>
    <recommendedName>
        <fullName evidence="3">Flagellar assembly protein FliH</fullName>
    </recommendedName>
</protein>
<dbReference type="GO" id="GO:0015031">
    <property type="term" value="P:protein transport"/>
    <property type="evidence" value="ECO:0007669"/>
    <property type="project" value="UniProtKB-KW"/>
</dbReference>
<evidence type="ECO:0000256" key="2">
    <source>
        <dbReference type="ARBA" id="ARBA00006602"/>
    </source>
</evidence>
<dbReference type="Proteomes" id="UP000592216">
    <property type="component" value="Unassembled WGS sequence"/>
</dbReference>
<dbReference type="InterPro" id="IPR018035">
    <property type="entry name" value="Flagellar_FliH/T3SS_HrpE"/>
</dbReference>
<evidence type="ECO:0000256" key="5">
    <source>
        <dbReference type="ARBA" id="ARBA00022795"/>
    </source>
</evidence>
<accession>A0A850Q2B6</accession>
<comment type="function">
    <text evidence="1">Needed for flagellar regrowth and assembly.</text>
</comment>
<keyword evidence="5" id="KW-1005">Bacterial flagellum biogenesis</keyword>
<dbReference type="PANTHER" id="PTHR34982:SF1">
    <property type="entry name" value="FLAGELLAR ASSEMBLY PROTEIN FLIH"/>
    <property type="match status" value="1"/>
</dbReference>
<reference evidence="9 10" key="1">
    <citation type="submission" date="2020-04" db="EMBL/GenBank/DDBJ databases">
        <title>Donghicola sp., a member of the Rhodobacteraceae family isolated from mangrove forest in Thailand.</title>
        <authorList>
            <person name="Charoenyingcharoen P."/>
            <person name="Yukphan P."/>
        </authorList>
    </citation>
    <scope>NUCLEOTIDE SEQUENCE [LARGE SCALE GENOMIC DNA]</scope>
    <source>
        <strain evidence="9 10">B5-SW-15</strain>
    </source>
</reference>
<dbReference type="PANTHER" id="PTHR34982">
    <property type="entry name" value="YOP PROTEINS TRANSLOCATION PROTEIN L"/>
    <property type="match status" value="1"/>
</dbReference>